<protein>
    <submittedName>
        <fullName evidence="2">Uncharacterized protein</fullName>
    </submittedName>
</protein>
<dbReference type="PANTHER" id="PTHR21357:SF4">
    <property type="entry name" value="FAM172 FAMILY PROTEIN HOMOLOG CG10038"/>
    <property type="match status" value="1"/>
</dbReference>
<feature type="compositionally biased region" description="Basic residues" evidence="1">
    <location>
        <begin position="14"/>
        <end position="25"/>
    </location>
</feature>
<name>A0A7S3DVS1_9STRA</name>
<accession>A0A7S3DVS1</accession>
<feature type="region of interest" description="Disordered" evidence="1">
    <location>
        <begin position="86"/>
        <end position="156"/>
    </location>
</feature>
<evidence type="ECO:0000256" key="1">
    <source>
        <dbReference type="SAM" id="MobiDB-lite"/>
    </source>
</evidence>
<gene>
    <name evidence="2" type="ORF">APAL1065_LOCUS21569</name>
</gene>
<evidence type="ECO:0000313" key="2">
    <source>
        <dbReference type="EMBL" id="CAD9984275.1"/>
    </source>
</evidence>
<dbReference type="PANTHER" id="PTHR21357">
    <property type="entry name" value="FAM172 FAMILY PROTEIN HOMOLOG CG10038"/>
    <property type="match status" value="1"/>
</dbReference>
<dbReference type="AlphaFoldDB" id="A0A7S3DVS1"/>
<feature type="compositionally biased region" description="Basic and acidic residues" evidence="1">
    <location>
        <begin position="86"/>
        <end position="119"/>
    </location>
</feature>
<organism evidence="2">
    <name type="scientific">Entomoneis paludosa</name>
    <dbReference type="NCBI Taxonomy" id="265537"/>
    <lineage>
        <taxon>Eukaryota</taxon>
        <taxon>Sar</taxon>
        <taxon>Stramenopiles</taxon>
        <taxon>Ochrophyta</taxon>
        <taxon>Bacillariophyta</taxon>
        <taxon>Bacillariophyceae</taxon>
        <taxon>Bacillariophycidae</taxon>
        <taxon>Entomoneidaceae</taxon>
        <taxon>Entomoneis</taxon>
    </lineage>
</organism>
<dbReference type="EMBL" id="HBHT01032096">
    <property type="protein sequence ID" value="CAD9984275.1"/>
    <property type="molecule type" value="Transcribed_RNA"/>
</dbReference>
<reference evidence="2" key="1">
    <citation type="submission" date="2021-01" db="EMBL/GenBank/DDBJ databases">
        <authorList>
            <person name="Corre E."/>
            <person name="Pelletier E."/>
            <person name="Niang G."/>
            <person name="Scheremetjew M."/>
            <person name="Finn R."/>
            <person name="Kale V."/>
            <person name="Holt S."/>
            <person name="Cochrane G."/>
            <person name="Meng A."/>
            <person name="Brown T."/>
            <person name="Cohen L."/>
        </authorList>
    </citation>
    <scope>NUCLEOTIDE SEQUENCE</scope>
    <source>
        <strain evidence="2">CCMP125</strain>
    </source>
</reference>
<feature type="region of interest" description="Disordered" evidence="1">
    <location>
        <begin position="409"/>
        <end position="435"/>
    </location>
</feature>
<proteinExistence type="predicted"/>
<feature type="compositionally biased region" description="Polar residues" evidence="1">
    <location>
        <begin position="323"/>
        <end position="347"/>
    </location>
</feature>
<feature type="compositionally biased region" description="Low complexity" evidence="1">
    <location>
        <begin position="421"/>
        <end position="433"/>
    </location>
</feature>
<feature type="compositionally biased region" description="Low complexity" evidence="1">
    <location>
        <begin position="359"/>
        <end position="374"/>
    </location>
</feature>
<feature type="region of interest" description="Disordered" evidence="1">
    <location>
        <begin position="1"/>
        <end position="26"/>
    </location>
</feature>
<sequence length="764" mass="84882">MRLLGGAPSPNRSGTKRLSFRKSKKVMGVAPSSTLIHCISGEDEAHKLQACIKPSSTKIDTLKRDEDEATAATLSNANTVSSFESLDVKDGGVSHHDNNKKSTAKKEQPSADPKEEFKKQNSLLEKWKKQSSRSFVEDAAKKSSERMDGPNREANSPTGAVKFWTAIEEFFFPKNRLLAIMNDNPTKPGPKKLRPGTVLLEGCETMEEHYAHIKQLCVAMSKLHGEEGLRAAGLEYQWMLCDEHKPVPLDDTEEDNMDDDKLFAMVRPLDERDGGDDDDSVVATHDDDTDEASVGALSLSALPAHLLPDGTPNLHLNEEDEPSNNSIRSTESVYTSTSIPVSNNPLLTTADDGGKRNKNTNNSNGNINTTWGSSVAPNDLISQECGRFCHWCSRRLFYIPSLVCNPEKEEEDTEEKKDQQSDASSSKSESGEAILIDEHNRKRFIADGDMYEQVARLSTEFAQEIMCQEANLQWVTIDEAPERSEPMRALVSSNHPMVQNHSNGDENDKNTPSSNTATVIICTGRGKVRAGIFSRQHMICSGLEMSTAIPDIREAVTRGMHVLVMDPNVHGETHGFTTFQKTLDHFYSSQQTGSLAPMYLLSHSASGGHFARYLLDPKPSCQHILSSMVAVAFTDSTHTIQWAAPPKPTKSKGNSKKSEVRPWEPHLQTLYHFLQSKNCVYFKCGARESRNGVMNASQDWYINYAGAVAPTDDFWKHRFGEIPTYWAGSNEHSLTNWYAHSKIWEHFDDRLAASSVTPTDKSSI</sequence>
<dbReference type="InterPro" id="IPR048263">
    <property type="entry name" value="Arb2"/>
</dbReference>
<dbReference type="GO" id="GO:0035197">
    <property type="term" value="F:siRNA binding"/>
    <property type="evidence" value="ECO:0007669"/>
    <property type="project" value="TreeGrafter"/>
</dbReference>
<feature type="compositionally biased region" description="Basic and acidic residues" evidence="1">
    <location>
        <begin position="135"/>
        <end position="151"/>
    </location>
</feature>
<feature type="region of interest" description="Disordered" evidence="1">
    <location>
        <begin position="309"/>
        <end position="374"/>
    </location>
</feature>
<feature type="region of interest" description="Disordered" evidence="1">
    <location>
        <begin position="495"/>
        <end position="514"/>
    </location>
</feature>
<feature type="region of interest" description="Disordered" evidence="1">
    <location>
        <begin position="268"/>
        <end position="291"/>
    </location>
</feature>
<dbReference type="GO" id="GO:0031048">
    <property type="term" value="P:regulatory ncRNA-mediated heterochromatin formation"/>
    <property type="evidence" value="ECO:0007669"/>
    <property type="project" value="TreeGrafter"/>
</dbReference>
<dbReference type="GO" id="GO:0005634">
    <property type="term" value="C:nucleus"/>
    <property type="evidence" value="ECO:0007669"/>
    <property type="project" value="TreeGrafter"/>
</dbReference>